<dbReference type="GO" id="GO:0047498">
    <property type="term" value="F:calcium-dependent phospholipase A2 activity"/>
    <property type="evidence" value="ECO:0007669"/>
    <property type="project" value="TreeGrafter"/>
</dbReference>
<evidence type="ECO:0000256" key="4">
    <source>
        <dbReference type="ARBA" id="ARBA00022801"/>
    </source>
</evidence>
<reference evidence="11" key="2">
    <citation type="submission" date="2020-11" db="EMBL/GenBank/DDBJ databases">
        <authorList>
            <person name="McCartney M.A."/>
            <person name="Auch B."/>
            <person name="Kono T."/>
            <person name="Mallez S."/>
            <person name="Becker A."/>
            <person name="Gohl D.M."/>
            <person name="Silverstein K.A.T."/>
            <person name="Koren S."/>
            <person name="Bechman K.B."/>
            <person name="Herman A."/>
            <person name="Abrahante J.E."/>
            <person name="Garbe J."/>
        </authorList>
    </citation>
    <scope>NUCLEOTIDE SEQUENCE</scope>
    <source>
        <strain evidence="11">Duluth1</strain>
        <tissue evidence="11">Whole animal</tissue>
    </source>
</reference>
<protein>
    <recommendedName>
        <fullName evidence="2 7">Phospholipase A2</fullName>
        <ecNumber evidence="2 7">3.1.1.4</ecNumber>
    </recommendedName>
</protein>
<proteinExistence type="predicted"/>
<dbReference type="InterPro" id="IPR002642">
    <property type="entry name" value="LysoPLipase_cat_dom"/>
</dbReference>
<evidence type="ECO:0000256" key="7">
    <source>
        <dbReference type="RuleBase" id="RU362102"/>
    </source>
</evidence>
<dbReference type="EMBL" id="JAIWYP010000007">
    <property type="protein sequence ID" value="KAH3799288.1"/>
    <property type="molecule type" value="Genomic_DNA"/>
</dbReference>
<dbReference type="PROSITE" id="PS50004">
    <property type="entry name" value="C2"/>
    <property type="match status" value="1"/>
</dbReference>
<evidence type="ECO:0000256" key="2">
    <source>
        <dbReference type="ARBA" id="ARBA00013278"/>
    </source>
</evidence>
<feature type="region of interest" description="Disordered" evidence="8">
    <location>
        <begin position="470"/>
        <end position="521"/>
    </location>
</feature>
<dbReference type="Gene3D" id="3.40.1090.10">
    <property type="entry name" value="Cytosolic phospholipase A2 catalytic domain"/>
    <property type="match status" value="1"/>
</dbReference>
<dbReference type="PANTHER" id="PTHR10728:SF40">
    <property type="entry name" value="PATATIN FAMILY PROTEIN"/>
    <property type="match status" value="1"/>
</dbReference>
<dbReference type="Proteomes" id="UP000828390">
    <property type="component" value="Unassembled WGS sequence"/>
</dbReference>
<dbReference type="InterPro" id="IPR016035">
    <property type="entry name" value="Acyl_Trfase/lysoPLipase"/>
</dbReference>
<keyword evidence="7" id="KW-0106">Calcium</keyword>
<keyword evidence="5 6" id="KW-0443">Lipid metabolism</keyword>
<keyword evidence="7" id="KW-0479">Metal-binding</keyword>
<dbReference type="SUPFAM" id="SSF49562">
    <property type="entry name" value="C2 domain (Calcium/lipid-binding domain, CaLB)"/>
    <property type="match status" value="1"/>
</dbReference>
<keyword evidence="3 7" id="KW-0963">Cytoplasm</keyword>
<reference evidence="11" key="1">
    <citation type="journal article" date="2019" name="bioRxiv">
        <title>The Genome of the Zebra Mussel, Dreissena polymorpha: A Resource for Invasive Species Research.</title>
        <authorList>
            <person name="McCartney M.A."/>
            <person name="Auch B."/>
            <person name="Kono T."/>
            <person name="Mallez S."/>
            <person name="Zhang Y."/>
            <person name="Obille A."/>
            <person name="Becker A."/>
            <person name="Abrahante J.E."/>
            <person name="Garbe J."/>
            <person name="Badalamenti J.P."/>
            <person name="Herman A."/>
            <person name="Mangelson H."/>
            <person name="Liachko I."/>
            <person name="Sullivan S."/>
            <person name="Sone E.D."/>
            <person name="Koren S."/>
            <person name="Silverstein K.A.T."/>
            <person name="Beckman K.B."/>
            <person name="Gohl D.M."/>
        </authorList>
    </citation>
    <scope>NUCLEOTIDE SEQUENCE</scope>
    <source>
        <strain evidence="11">Duluth1</strain>
        <tissue evidence="11">Whole animal</tissue>
    </source>
</reference>
<evidence type="ECO:0000256" key="1">
    <source>
        <dbReference type="ARBA" id="ARBA00004496"/>
    </source>
</evidence>
<evidence type="ECO:0000256" key="3">
    <source>
        <dbReference type="ARBA" id="ARBA00022490"/>
    </source>
</evidence>
<dbReference type="PROSITE" id="PS51210">
    <property type="entry name" value="PLA2C"/>
    <property type="match status" value="1"/>
</dbReference>
<keyword evidence="4 6" id="KW-0378">Hydrolase</keyword>
<evidence type="ECO:0000259" key="9">
    <source>
        <dbReference type="PROSITE" id="PS50004"/>
    </source>
</evidence>
<dbReference type="InterPro" id="IPR000008">
    <property type="entry name" value="C2_dom"/>
</dbReference>
<organism evidence="11 12">
    <name type="scientific">Dreissena polymorpha</name>
    <name type="common">Zebra mussel</name>
    <name type="synonym">Mytilus polymorpha</name>
    <dbReference type="NCBI Taxonomy" id="45954"/>
    <lineage>
        <taxon>Eukaryota</taxon>
        <taxon>Metazoa</taxon>
        <taxon>Spiralia</taxon>
        <taxon>Lophotrochozoa</taxon>
        <taxon>Mollusca</taxon>
        <taxon>Bivalvia</taxon>
        <taxon>Autobranchia</taxon>
        <taxon>Heteroconchia</taxon>
        <taxon>Euheterodonta</taxon>
        <taxon>Imparidentia</taxon>
        <taxon>Neoheterodontei</taxon>
        <taxon>Myida</taxon>
        <taxon>Dreissenoidea</taxon>
        <taxon>Dreissenidae</taxon>
        <taxon>Dreissena</taxon>
    </lineage>
</organism>
<comment type="subcellular location">
    <subcellularLocation>
        <location evidence="1">Cytoplasm</location>
    </subcellularLocation>
</comment>
<dbReference type="SMART" id="SM00022">
    <property type="entry name" value="PLAc"/>
    <property type="match status" value="1"/>
</dbReference>
<evidence type="ECO:0000256" key="5">
    <source>
        <dbReference type="ARBA" id="ARBA00023098"/>
    </source>
</evidence>
<dbReference type="Gene3D" id="2.60.40.150">
    <property type="entry name" value="C2 domain"/>
    <property type="match status" value="1"/>
</dbReference>
<evidence type="ECO:0000256" key="8">
    <source>
        <dbReference type="SAM" id="MobiDB-lite"/>
    </source>
</evidence>
<dbReference type="SMART" id="SM00239">
    <property type="entry name" value="C2"/>
    <property type="match status" value="1"/>
</dbReference>
<comment type="domain">
    <text evidence="7">The N-terminal C2 domain associates with lipid membranes upon calcium binding.</text>
</comment>
<keyword evidence="12" id="KW-1185">Reference proteome</keyword>
<dbReference type="GO" id="GO:0005509">
    <property type="term" value="F:calcium ion binding"/>
    <property type="evidence" value="ECO:0007669"/>
    <property type="project" value="TreeGrafter"/>
</dbReference>
<gene>
    <name evidence="11" type="ORF">DPMN_152894</name>
</gene>
<comment type="catalytic activity">
    <reaction evidence="7">
        <text>a 1,2-diacyl-sn-glycero-3-phosphocholine + H2O = a 1-acyl-sn-glycero-3-phosphocholine + a fatty acid + H(+)</text>
        <dbReference type="Rhea" id="RHEA:15801"/>
        <dbReference type="ChEBI" id="CHEBI:15377"/>
        <dbReference type="ChEBI" id="CHEBI:15378"/>
        <dbReference type="ChEBI" id="CHEBI:28868"/>
        <dbReference type="ChEBI" id="CHEBI:57643"/>
        <dbReference type="ChEBI" id="CHEBI:58168"/>
        <dbReference type="EC" id="3.1.1.4"/>
    </reaction>
</comment>
<dbReference type="GO" id="GO:0046475">
    <property type="term" value="P:glycerophospholipid catabolic process"/>
    <property type="evidence" value="ECO:0007669"/>
    <property type="project" value="TreeGrafter"/>
</dbReference>
<feature type="domain" description="PLA2c" evidence="10">
    <location>
        <begin position="184"/>
        <end position="843"/>
    </location>
</feature>
<comment type="caution">
    <text evidence="11">The sequence shown here is derived from an EMBL/GenBank/DDBJ whole genome shotgun (WGS) entry which is preliminary data.</text>
</comment>
<feature type="compositionally biased region" description="Polar residues" evidence="8">
    <location>
        <begin position="505"/>
        <end position="521"/>
    </location>
</feature>
<dbReference type="AlphaFoldDB" id="A0A9D4FL88"/>
<dbReference type="Pfam" id="PF00168">
    <property type="entry name" value="C2"/>
    <property type="match status" value="1"/>
</dbReference>
<dbReference type="Pfam" id="PF01735">
    <property type="entry name" value="PLA2_B"/>
    <property type="match status" value="2"/>
</dbReference>
<dbReference type="EC" id="3.1.1.4" evidence="2 7"/>
<evidence type="ECO:0000313" key="11">
    <source>
        <dbReference type="EMBL" id="KAH3799288.1"/>
    </source>
</evidence>
<evidence type="ECO:0000256" key="6">
    <source>
        <dbReference type="PROSITE-ProRule" id="PRU00555"/>
    </source>
</evidence>
<evidence type="ECO:0000313" key="12">
    <source>
        <dbReference type="Proteomes" id="UP000828390"/>
    </source>
</evidence>
<accession>A0A9D4FL88</accession>
<evidence type="ECO:0000259" key="10">
    <source>
        <dbReference type="PROSITE" id="PS51210"/>
    </source>
</evidence>
<keyword evidence="6 7" id="KW-0442">Lipid degradation</keyword>
<dbReference type="SUPFAM" id="SSF52151">
    <property type="entry name" value="FabD/lysophospholipase-like"/>
    <property type="match status" value="1"/>
</dbReference>
<dbReference type="InterPro" id="IPR035892">
    <property type="entry name" value="C2_domain_sf"/>
</dbReference>
<sequence>MLMARIMKLHRYIDHDWQMTPIDFQVTRLQTLLTFKTENFITKMPFRNKSFDPFQVFEVDHQPCMILNIKVLRGYNITKGSSLKNFIDVPDPYIKVTIKNSPHGVQRTKAIDNDINPVWNETFRFFLDPDKENDMELTLMDANYTIDEHLSTVTISLKDMPRDKPRYERVKFNGTSEVDIEMWTEEDHNSQLRYSLTLCDEEKDFVDKRRSCVYQAMKVQLGDDAPLNENEVPIIGVLGSGGGFRAMTAFSGVMSALVESQISDMVMYNVGLSGSAWYLSTLYSHPDWPKKSPKELRQELRDSIESTWVWKLLDPTSLLRYLSRVRQKRREGQPVSFTDLFGHLVGETLLKNRLESKLSDQQEKLKEGAIPMPMYSCLHVKKQVSAMVFHEWMEFSPYEIGMPKYGTFMKPELFGSKFFMGHLVKKHEEPPLHFLQGVWGSAFCIQIKRLIHDDKKVGELEALEQERADLERELSEEMSCQSDESSDASDNESESEGTSKKPKPVNNNGHPDSATSNGSQTKSKGWFSSMFSSMLENSPLLKSIDGRAASVHNFMRGLSLYKAYPFSPFTSLDGKKNEDKLAASSYFSSKLKALSPKKKTVPLDEDMVDGDDKFDGIFEMYPTSIKRLYVVDGGLSFNSPYPLLLRPQRGVDIILSFDFSARKSDTTFPFKELMLASEWAALNNVPFPKIDPGVVDLEGLKECYVFENKDDPRCPIVMHFVLCNITFRQFMINKAGTEPVKRRTKEDKDYADFDIFDDPNRPYSTFKFQYDKKEFDRLADLTEFNTLYFKDLIIEKVKQCVKRVHQYHSFKRRPIMLKDIGKLRLQKNKARQLEQFVKSFDEDDGDFPLT</sequence>
<feature type="compositionally biased region" description="Acidic residues" evidence="8">
    <location>
        <begin position="484"/>
        <end position="495"/>
    </location>
</feature>
<feature type="domain" description="C2" evidence="9">
    <location>
        <begin position="48"/>
        <end position="171"/>
    </location>
</feature>
<dbReference type="PANTHER" id="PTHR10728">
    <property type="entry name" value="CYTOSOLIC PHOSPHOLIPASE A2"/>
    <property type="match status" value="1"/>
</dbReference>
<dbReference type="GO" id="GO:0005829">
    <property type="term" value="C:cytosol"/>
    <property type="evidence" value="ECO:0007669"/>
    <property type="project" value="TreeGrafter"/>
</dbReference>
<dbReference type="GO" id="GO:0005544">
    <property type="term" value="F:calcium-dependent phospholipid binding"/>
    <property type="evidence" value="ECO:0007669"/>
    <property type="project" value="TreeGrafter"/>
</dbReference>
<name>A0A9D4FL88_DREPO</name>